<organism evidence="2 3">
    <name type="scientific">candidate division WWE3 bacterium CG_4_10_14_0_2_um_filter_41_14</name>
    <dbReference type="NCBI Taxonomy" id="1975072"/>
    <lineage>
        <taxon>Bacteria</taxon>
        <taxon>Katanobacteria</taxon>
    </lineage>
</organism>
<evidence type="ECO:0000313" key="3">
    <source>
        <dbReference type="Proteomes" id="UP000228920"/>
    </source>
</evidence>
<name>A0A2M7TIE2_UNCKA</name>
<dbReference type="Proteomes" id="UP000228920">
    <property type="component" value="Unassembled WGS sequence"/>
</dbReference>
<proteinExistence type="predicted"/>
<feature type="domain" description="Phosphatidylglycerol lysyltransferase C-terminal" evidence="1">
    <location>
        <begin position="107"/>
        <end position="280"/>
    </location>
</feature>
<dbReference type="Pfam" id="PF09924">
    <property type="entry name" value="LPG_synthase_C"/>
    <property type="match status" value="1"/>
</dbReference>
<dbReference type="SUPFAM" id="SSF55729">
    <property type="entry name" value="Acyl-CoA N-acyltransferases (Nat)"/>
    <property type="match status" value="1"/>
</dbReference>
<dbReference type="EMBL" id="PFNL01000112">
    <property type="protein sequence ID" value="PIZ46102.1"/>
    <property type="molecule type" value="Genomic_DNA"/>
</dbReference>
<reference evidence="3" key="1">
    <citation type="submission" date="2017-09" db="EMBL/GenBank/DDBJ databases">
        <title>Depth-based differentiation of microbial function through sediment-hosted aquifers and enrichment of novel symbionts in the deep terrestrial subsurface.</title>
        <authorList>
            <person name="Probst A.J."/>
            <person name="Ladd B."/>
            <person name="Jarett J.K."/>
            <person name="Geller-Mcgrath D.E."/>
            <person name="Sieber C.M.K."/>
            <person name="Emerson J.B."/>
            <person name="Anantharaman K."/>
            <person name="Thomas B.C."/>
            <person name="Malmstrom R."/>
            <person name="Stieglmeier M."/>
            <person name="Klingl A."/>
            <person name="Woyke T."/>
            <person name="Ryan C.M."/>
            <person name="Banfield J.F."/>
        </authorList>
    </citation>
    <scope>NUCLEOTIDE SEQUENCE [LARGE SCALE GENOMIC DNA]</scope>
</reference>
<dbReference type="PANTHER" id="PTHR41373">
    <property type="entry name" value="DUF2156 DOMAIN-CONTAINING PROTEIN"/>
    <property type="match status" value="1"/>
</dbReference>
<dbReference type="InterPro" id="IPR024320">
    <property type="entry name" value="LPG_synthase_C"/>
</dbReference>
<evidence type="ECO:0000259" key="1">
    <source>
        <dbReference type="Pfam" id="PF09924"/>
    </source>
</evidence>
<gene>
    <name evidence="2" type="ORF">COY32_04060</name>
</gene>
<dbReference type="InterPro" id="IPR016732">
    <property type="entry name" value="UCP018688"/>
</dbReference>
<dbReference type="PANTHER" id="PTHR41373:SF1">
    <property type="entry name" value="PHOSPHATIDYLGLYCEROL LYSYLTRANSFERASE C-TERMINAL DOMAIN-CONTAINING PROTEIN"/>
    <property type="match status" value="1"/>
</dbReference>
<sequence length="282" mass="32226">MVSPAKIPQYPEFVGLSLIHQKRLQKEYNGLSKPTSHRLFSNLFITDTDNTTQISSLYGNIIVDRGLYKNHEGLMLLGENMFMQTLAILFENGLSFVELSPVNVLTSTIDQDNSDYIYAMGKTDTLLGSEYEGVRRKVRKCVSLVTVKFAQINDDEKVWSMYEEWELQNSEKVDNGEKNSLEKALQFRALIPISYVTFYVSNKIVGFCGVEDTSHQEVVVHFFKSLSDVAGLSEFMFHTIATLYKRRCDVINFQQDLGIQGLRRFKTSLRPVGIRPVYTLKS</sequence>
<evidence type="ECO:0000313" key="2">
    <source>
        <dbReference type="EMBL" id="PIZ46102.1"/>
    </source>
</evidence>
<comment type="caution">
    <text evidence="2">The sequence shown here is derived from an EMBL/GenBank/DDBJ whole genome shotgun (WGS) entry which is preliminary data.</text>
</comment>
<dbReference type="InterPro" id="IPR016181">
    <property type="entry name" value="Acyl_CoA_acyltransferase"/>
</dbReference>
<dbReference type="Gene3D" id="3.40.630.30">
    <property type="match status" value="1"/>
</dbReference>
<protein>
    <recommendedName>
        <fullName evidence="1">Phosphatidylglycerol lysyltransferase C-terminal domain-containing protein</fullName>
    </recommendedName>
</protein>
<accession>A0A2M7TIE2</accession>
<dbReference type="AlphaFoldDB" id="A0A2M7TIE2"/>